<sequence length="110" mass="12779">DIKDILIILILRLPETNLTDSTSRTVTQEDTQPTQPSLSLLEQKQQQVALSEEAAVGYGVCLARTPTIYQGPRGTHHSYLPPPRCRARYRWTWHQVRKHRRPRRARIPRS</sequence>
<organism evidence="1 2">
    <name type="scientific">Giraffa camelopardalis papillomavirus 1</name>
    <dbReference type="NCBI Taxonomy" id="1922325"/>
    <lineage>
        <taxon>Viruses</taxon>
        <taxon>Monodnaviria</taxon>
        <taxon>Shotokuvirae</taxon>
        <taxon>Cossaviricota</taxon>
        <taxon>Papovaviricetes</taxon>
        <taxon>Zurhausenvirales</taxon>
        <taxon>Papillomaviridae</taxon>
        <taxon>Firstpapillomavirinae</taxon>
        <taxon>Deltapapillomavirus</taxon>
        <taxon>Deltapapillomavirus 7</taxon>
    </lineage>
</organism>
<evidence type="ECO:0000313" key="1">
    <source>
        <dbReference type="EMBL" id="APG30983.1"/>
    </source>
</evidence>
<evidence type="ECO:0000313" key="2">
    <source>
        <dbReference type="Proteomes" id="UP000241117"/>
    </source>
</evidence>
<proteinExistence type="predicted"/>
<dbReference type="EMBL" id="KX954132">
    <property type="protein sequence ID" value="APG30983.1"/>
    <property type="molecule type" value="Genomic_DNA"/>
</dbReference>
<dbReference type="OrthoDB" id="29303at10239"/>
<dbReference type="Proteomes" id="UP000241117">
    <property type="component" value="Segment"/>
</dbReference>
<gene>
    <name evidence="1" type="primary">E4</name>
</gene>
<reference evidence="1 2" key="1">
    <citation type="submission" date="2016-10" db="EMBL/GenBank/DDBJ databases">
        <title>Identification of a novel species of papillomavirus in giraffe lesions using nanopore sequencing.</title>
        <authorList>
            <person name="Vanmechelen B."/>
            <person name="Bertelsen M.F."/>
            <person name="Rector A."/>
            <person name="Laenen L."/>
            <person name="Vergote V."/>
            <person name="Maes P."/>
        </authorList>
    </citation>
    <scope>NUCLEOTIDE SEQUENCE [LARGE SCALE GENOMIC DNA]</scope>
    <source>
        <strain evidence="1">GC2011</strain>
    </source>
</reference>
<protein>
    <submittedName>
        <fullName evidence="1">E4 protein</fullName>
    </submittedName>
</protein>
<keyword evidence="2" id="KW-1185">Reference proteome</keyword>
<dbReference type="KEGG" id="vg:37620228"/>
<accession>A0A1L3GV73</accession>
<name>A0A1L3GV73_9PAPI</name>
<dbReference type="RefSeq" id="YP_009508738.1">
    <property type="nucleotide sequence ID" value="NC_039036.1"/>
</dbReference>
<dbReference type="GeneID" id="37620228"/>
<feature type="non-terminal residue" evidence="1">
    <location>
        <position position="1"/>
    </location>
</feature>